<organism evidence="1 2">
    <name type="scientific">Punica granatum</name>
    <name type="common">Pomegranate</name>
    <dbReference type="NCBI Taxonomy" id="22663"/>
    <lineage>
        <taxon>Eukaryota</taxon>
        <taxon>Viridiplantae</taxon>
        <taxon>Streptophyta</taxon>
        <taxon>Embryophyta</taxon>
        <taxon>Tracheophyta</taxon>
        <taxon>Spermatophyta</taxon>
        <taxon>Magnoliopsida</taxon>
        <taxon>eudicotyledons</taxon>
        <taxon>Gunneridae</taxon>
        <taxon>Pentapetalae</taxon>
        <taxon>rosids</taxon>
        <taxon>malvids</taxon>
        <taxon>Myrtales</taxon>
        <taxon>Lythraceae</taxon>
        <taxon>Punica</taxon>
    </lineage>
</organism>
<dbReference type="AlphaFoldDB" id="A0A218WSY1"/>
<comment type="caution">
    <text evidence="1">The sequence shown here is derived from an EMBL/GenBank/DDBJ whole genome shotgun (WGS) entry which is preliminary data.</text>
</comment>
<accession>A0A218WSY1</accession>
<dbReference type="EMBL" id="MTKT01003261">
    <property type="protein sequence ID" value="OWM75321.1"/>
    <property type="molecule type" value="Genomic_DNA"/>
</dbReference>
<evidence type="ECO:0000313" key="2">
    <source>
        <dbReference type="Proteomes" id="UP000197138"/>
    </source>
</evidence>
<proteinExistence type="predicted"/>
<protein>
    <submittedName>
        <fullName evidence="1">Uncharacterized protein</fullName>
    </submittedName>
</protein>
<dbReference type="Proteomes" id="UP000197138">
    <property type="component" value="Unassembled WGS sequence"/>
</dbReference>
<name>A0A218WSY1_PUNGR</name>
<gene>
    <name evidence="1" type="ORF">CDL15_Pgr012281</name>
</gene>
<evidence type="ECO:0000313" key="1">
    <source>
        <dbReference type="EMBL" id="OWM75321.1"/>
    </source>
</evidence>
<sequence length="76" mass="8030">MKMGGGEDPDRCGRRFPLLGVSATAREDAGDGSKHHLGYVVPGMGITGVDTAGIEGKSCVFGEVFRNLRSLNPPKR</sequence>
<reference evidence="2" key="1">
    <citation type="journal article" date="2017" name="Plant J.">
        <title>The pomegranate (Punica granatum L.) genome and the genomics of punicalagin biosynthesis.</title>
        <authorList>
            <person name="Qin G."/>
            <person name="Xu C."/>
            <person name="Ming R."/>
            <person name="Tang H."/>
            <person name="Guyot R."/>
            <person name="Kramer E.M."/>
            <person name="Hu Y."/>
            <person name="Yi X."/>
            <person name="Qi Y."/>
            <person name="Xu X."/>
            <person name="Gao Z."/>
            <person name="Pan H."/>
            <person name="Jian J."/>
            <person name="Tian Y."/>
            <person name="Yue Z."/>
            <person name="Xu Y."/>
        </authorList>
    </citation>
    <scope>NUCLEOTIDE SEQUENCE [LARGE SCALE GENOMIC DNA]</scope>
    <source>
        <strain evidence="2">cv. Dabenzi</strain>
    </source>
</reference>